<dbReference type="AlphaFoldDB" id="A0AAV6PBT9"/>
<accession>A0AAV6PBT9</accession>
<protein>
    <submittedName>
        <fullName evidence="1">Uncharacterized protein</fullName>
    </submittedName>
</protein>
<dbReference type="EMBL" id="JAGKQH010000001">
    <property type="protein sequence ID" value="KAG6608408.1"/>
    <property type="molecule type" value="Genomic_DNA"/>
</dbReference>
<comment type="caution">
    <text evidence="1">The sequence shown here is derived from an EMBL/GenBank/DDBJ whole genome shotgun (WGS) entry which is preliminary data.</text>
</comment>
<gene>
    <name evidence="1" type="ORF">SDJN03_01750</name>
</gene>
<evidence type="ECO:0000313" key="1">
    <source>
        <dbReference type="EMBL" id="KAG6608408.1"/>
    </source>
</evidence>
<organism evidence="1 2">
    <name type="scientific">Cucurbita argyrosperma subsp. sororia</name>
    <dbReference type="NCBI Taxonomy" id="37648"/>
    <lineage>
        <taxon>Eukaryota</taxon>
        <taxon>Viridiplantae</taxon>
        <taxon>Streptophyta</taxon>
        <taxon>Embryophyta</taxon>
        <taxon>Tracheophyta</taxon>
        <taxon>Spermatophyta</taxon>
        <taxon>Magnoliopsida</taxon>
        <taxon>eudicotyledons</taxon>
        <taxon>Gunneridae</taxon>
        <taxon>Pentapetalae</taxon>
        <taxon>rosids</taxon>
        <taxon>fabids</taxon>
        <taxon>Cucurbitales</taxon>
        <taxon>Cucurbitaceae</taxon>
        <taxon>Cucurbiteae</taxon>
        <taxon>Cucurbita</taxon>
    </lineage>
</organism>
<evidence type="ECO:0000313" key="2">
    <source>
        <dbReference type="Proteomes" id="UP000685013"/>
    </source>
</evidence>
<name>A0AAV6PBT9_9ROSI</name>
<feature type="non-terminal residue" evidence="1">
    <location>
        <position position="1"/>
    </location>
</feature>
<keyword evidence="2" id="KW-1185">Reference proteome</keyword>
<sequence length="150" mass="17613">MRRECEYPRTSTLKVLTSQSPRSHNNTIQPKIWHDKYFKTRRTTDSQETSFLSKKRWGLRLAPRCVCTPESFLSLDFTFSSTNFSSKLDRKMQNPIPKRLKNERELDYSQLRLYAAVGKIMAPKLMLITDKKPEWSVLGAYGFNRVLGFK</sequence>
<proteinExistence type="predicted"/>
<dbReference type="Proteomes" id="UP000685013">
    <property type="component" value="Chromosome 1"/>
</dbReference>
<reference evidence="1 2" key="1">
    <citation type="journal article" date="2021" name="Hortic Res">
        <title>The domestication of Cucurbita argyrosperma as revealed by the genome of its wild relative.</title>
        <authorList>
            <person name="Barrera-Redondo J."/>
            <person name="Sanchez-de la Vega G."/>
            <person name="Aguirre-Liguori J.A."/>
            <person name="Castellanos-Morales G."/>
            <person name="Gutierrez-Guerrero Y.T."/>
            <person name="Aguirre-Dugua X."/>
            <person name="Aguirre-Planter E."/>
            <person name="Tenaillon M.I."/>
            <person name="Lira-Saade R."/>
            <person name="Eguiarte L.E."/>
        </authorList>
    </citation>
    <scope>NUCLEOTIDE SEQUENCE [LARGE SCALE GENOMIC DNA]</scope>
    <source>
        <strain evidence="1">JBR-2021</strain>
    </source>
</reference>